<evidence type="ECO:0000313" key="3">
    <source>
        <dbReference type="Proteomes" id="UP001202922"/>
    </source>
</evidence>
<gene>
    <name evidence="2" type="ORF">L0M17_14315</name>
</gene>
<dbReference type="Gene3D" id="3.40.30.10">
    <property type="entry name" value="Glutaredoxin"/>
    <property type="match status" value="1"/>
</dbReference>
<dbReference type="PIRSF" id="PIRSF006402">
    <property type="entry name" value="UCP006402_thioredoxin"/>
    <property type="match status" value="1"/>
</dbReference>
<dbReference type="InterPro" id="IPR024705">
    <property type="entry name" value="Ssp411"/>
</dbReference>
<evidence type="ECO:0000259" key="1">
    <source>
        <dbReference type="Pfam" id="PF03190"/>
    </source>
</evidence>
<dbReference type="SUPFAM" id="SSF52833">
    <property type="entry name" value="Thioredoxin-like"/>
    <property type="match status" value="1"/>
</dbReference>
<dbReference type="Proteomes" id="UP001202922">
    <property type="component" value="Unassembled WGS sequence"/>
</dbReference>
<name>A0ABS9U363_9MICC</name>
<dbReference type="RefSeq" id="WP_241054748.1">
    <property type="nucleotide sequence ID" value="NZ_JAKZBV010000001.1"/>
</dbReference>
<dbReference type="SUPFAM" id="SSF48208">
    <property type="entry name" value="Six-hairpin glycosidases"/>
    <property type="match status" value="1"/>
</dbReference>
<comment type="caution">
    <text evidence="2">The sequence shown here is derived from an EMBL/GenBank/DDBJ whole genome shotgun (WGS) entry which is preliminary data.</text>
</comment>
<dbReference type="InterPro" id="IPR004879">
    <property type="entry name" value="Ssp411-like_TRX"/>
</dbReference>
<reference evidence="2 3" key="1">
    <citation type="submission" date="2022-03" db="EMBL/GenBank/DDBJ databases">
        <title>Sinomonas sp. isolated from a soil.</title>
        <authorList>
            <person name="Han J."/>
            <person name="Kim D.-U."/>
        </authorList>
    </citation>
    <scope>NUCLEOTIDE SEQUENCE [LARGE SCALE GENOMIC DNA]</scope>
    <source>
        <strain evidence="2 3">5-5</strain>
    </source>
</reference>
<sequence length="702" mass="74105">MANRLAGSPSAYLRQHAANPVDWQHYGDEALAEAARRGVPVFISIGYAACHWCHVMAHESFEDRATAEVLNERFVSIKVDREERPDVDAVYMAACQAMSGQGGWPLSIFALPDGRAFYAGTYFPPLPYPGRPSFRQILDAVWEAWTERREAVEQQAAALAEGLGGVFSAHLLDVKAPALAVESQALDDAVAALVRGEDPENGGFGGAPKFPPSPVLEFLIRHASAASSGGGTAEAARAVAGRTLAGMCRSALFDALGGGFARYSVTADWSLPHYEKMLYDNAQLLRVLAHWVWLGGSDEFPRDEAHHAAVLTAEWLVRELGLPEGGFASSLDADSERDGRSVEGGYYVWTRRELAEALGQENAADAARLAAVFGLPMGEHSDHAGPLHAGRALDTAERELLERHRAALVVARARRTPPGRDDKVVAGWNGLAVAALADAAWALERPELLDAAQRAAELLATVHWDGERLLRVSHAGSGAGIEGLLADYAGCAEGAFSLYAATGEERWYAWAEELLEAATQRFVADGLLSDEAVAPREASAGVRSALAGARTLDPHDTETPSGASLLAGVLLTHAAYSGSLEDRALASSILAGLPRVLAQGPRVAGWLLAVGEASLAGPLEIAVVGRPGENRRRLLAAALAAPSAGRVVAVADAEAADGKVPLLADRPSGPDGSPLAYVCRDFACRLPVGTPEELGEQLRAGG</sequence>
<protein>
    <submittedName>
        <fullName evidence="2">Thioredoxin domain-containing protein</fullName>
    </submittedName>
</protein>
<feature type="domain" description="Spermatogenesis-associated protein 20-like TRX" evidence="1">
    <location>
        <begin position="3"/>
        <end position="162"/>
    </location>
</feature>
<dbReference type="CDD" id="cd02955">
    <property type="entry name" value="SSP411"/>
    <property type="match status" value="1"/>
</dbReference>
<dbReference type="InterPro" id="IPR008928">
    <property type="entry name" value="6-hairpin_glycosidase_sf"/>
</dbReference>
<dbReference type="Pfam" id="PF03190">
    <property type="entry name" value="Thioredox_DsbH"/>
    <property type="match status" value="1"/>
</dbReference>
<proteinExistence type="predicted"/>
<dbReference type="PANTHER" id="PTHR42899:SF1">
    <property type="entry name" value="SPERMATOGENESIS-ASSOCIATED PROTEIN 20"/>
    <property type="match status" value="1"/>
</dbReference>
<dbReference type="PANTHER" id="PTHR42899">
    <property type="entry name" value="SPERMATOGENESIS-ASSOCIATED PROTEIN 20"/>
    <property type="match status" value="1"/>
</dbReference>
<dbReference type="EMBL" id="JAKZBV010000001">
    <property type="protein sequence ID" value="MCH6471138.1"/>
    <property type="molecule type" value="Genomic_DNA"/>
</dbReference>
<dbReference type="InterPro" id="IPR036249">
    <property type="entry name" value="Thioredoxin-like_sf"/>
</dbReference>
<organism evidence="2 3">
    <name type="scientific">Sinomonas terrae</name>
    <dbReference type="NCBI Taxonomy" id="2908838"/>
    <lineage>
        <taxon>Bacteria</taxon>
        <taxon>Bacillati</taxon>
        <taxon>Actinomycetota</taxon>
        <taxon>Actinomycetes</taxon>
        <taxon>Micrococcales</taxon>
        <taxon>Micrococcaceae</taxon>
        <taxon>Sinomonas</taxon>
    </lineage>
</organism>
<keyword evidence="3" id="KW-1185">Reference proteome</keyword>
<evidence type="ECO:0000313" key="2">
    <source>
        <dbReference type="EMBL" id="MCH6471138.1"/>
    </source>
</evidence>
<accession>A0ABS9U363</accession>